<dbReference type="GeneID" id="89927186"/>
<evidence type="ECO:0000313" key="4">
    <source>
        <dbReference type="Proteomes" id="UP001337655"/>
    </source>
</evidence>
<keyword evidence="4" id="KW-1185">Reference proteome</keyword>
<feature type="region of interest" description="Disordered" evidence="1">
    <location>
        <begin position="93"/>
        <end position="125"/>
    </location>
</feature>
<evidence type="ECO:0000313" key="3">
    <source>
        <dbReference type="EMBL" id="KAK5169867.1"/>
    </source>
</evidence>
<gene>
    <name evidence="3" type="ORF">LTR77_005845</name>
</gene>
<dbReference type="Pfam" id="PF00646">
    <property type="entry name" value="F-box"/>
    <property type="match status" value="1"/>
</dbReference>
<dbReference type="AlphaFoldDB" id="A0AAV9PCR5"/>
<feature type="compositionally biased region" description="Acidic residues" evidence="1">
    <location>
        <begin position="110"/>
        <end position="125"/>
    </location>
</feature>
<dbReference type="EMBL" id="JAVRRT010000008">
    <property type="protein sequence ID" value="KAK5169867.1"/>
    <property type="molecule type" value="Genomic_DNA"/>
</dbReference>
<feature type="region of interest" description="Disordered" evidence="1">
    <location>
        <begin position="1"/>
        <end position="23"/>
    </location>
</feature>
<dbReference type="InterPro" id="IPR036047">
    <property type="entry name" value="F-box-like_dom_sf"/>
</dbReference>
<accession>A0AAV9PCR5</accession>
<organism evidence="3 4">
    <name type="scientific">Saxophila tyrrhenica</name>
    <dbReference type="NCBI Taxonomy" id="1690608"/>
    <lineage>
        <taxon>Eukaryota</taxon>
        <taxon>Fungi</taxon>
        <taxon>Dikarya</taxon>
        <taxon>Ascomycota</taxon>
        <taxon>Pezizomycotina</taxon>
        <taxon>Dothideomycetes</taxon>
        <taxon>Dothideomycetidae</taxon>
        <taxon>Mycosphaerellales</taxon>
        <taxon>Extremaceae</taxon>
        <taxon>Saxophila</taxon>
    </lineage>
</organism>
<evidence type="ECO:0000256" key="1">
    <source>
        <dbReference type="SAM" id="MobiDB-lite"/>
    </source>
</evidence>
<sequence length="292" mass="33111">MELTNKDAREASKSATATESNPSATEAVFGIVELTEALLDRLPMKDLARAQLVCEGWRKAISGSLLLQRNLFYTPRPVSRHIDFDELAYAEKDGQENHVDDSDEAQRDYDESENGDEHDESECDESALSTATRVIVEMNPLILHGNEMRKIWRNLFYLGGLSYIYELSRGVEVQFISQTACTEIEICFCARYVDVFTVYRNRAKRRRIRAREFIPGGEAFQDFFRADEFAVLGEIVGDAICIQQSDGIRIRHVLEVVFGELREREEVGEAEGKLDRLEIIIGLVDGVADMSL</sequence>
<feature type="compositionally biased region" description="Polar residues" evidence="1">
    <location>
        <begin position="13"/>
        <end position="23"/>
    </location>
</feature>
<feature type="domain" description="F-box" evidence="2">
    <location>
        <begin position="38"/>
        <end position="64"/>
    </location>
</feature>
<reference evidence="3 4" key="1">
    <citation type="submission" date="2023-08" db="EMBL/GenBank/DDBJ databases">
        <title>Black Yeasts Isolated from many extreme environments.</title>
        <authorList>
            <person name="Coleine C."/>
            <person name="Stajich J.E."/>
            <person name="Selbmann L."/>
        </authorList>
    </citation>
    <scope>NUCLEOTIDE SEQUENCE [LARGE SCALE GENOMIC DNA]</scope>
    <source>
        <strain evidence="3 4">CCFEE 5935</strain>
    </source>
</reference>
<name>A0AAV9PCR5_9PEZI</name>
<comment type="caution">
    <text evidence="3">The sequence shown here is derived from an EMBL/GenBank/DDBJ whole genome shotgun (WGS) entry which is preliminary data.</text>
</comment>
<dbReference type="RefSeq" id="XP_064659213.1">
    <property type="nucleotide sequence ID" value="XM_064803088.1"/>
</dbReference>
<dbReference type="InterPro" id="IPR001810">
    <property type="entry name" value="F-box_dom"/>
</dbReference>
<proteinExistence type="predicted"/>
<feature type="compositionally biased region" description="Basic and acidic residues" evidence="1">
    <location>
        <begin position="93"/>
        <end position="109"/>
    </location>
</feature>
<evidence type="ECO:0000259" key="2">
    <source>
        <dbReference type="Pfam" id="PF00646"/>
    </source>
</evidence>
<dbReference type="Proteomes" id="UP001337655">
    <property type="component" value="Unassembled WGS sequence"/>
</dbReference>
<dbReference type="SUPFAM" id="SSF81383">
    <property type="entry name" value="F-box domain"/>
    <property type="match status" value="1"/>
</dbReference>
<protein>
    <recommendedName>
        <fullName evidence="2">F-box domain-containing protein</fullName>
    </recommendedName>
</protein>
<feature type="compositionally biased region" description="Basic and acidic residues" evidence="1">
    <location>
        <begin position="1"/>
        <end position="12"/>
    </location>
</feature>